<dbReference type="AlphaFoldDB" id="A0A7K3WW21"/>
<protein>
    <submittedName>
        <fullName evidence="2">DUF559 domain-containing protein</fullName>
    </submittedName>
</protein>
<proteinExistence type="predicted"/>
<accession>A0A7K3WW21</accession>
<dbReference type="EMBL" id="JAAGVY010000089">
    <property type="protein sequence ID" value="NEN25833.1"/>
    <property type="molecule type" value="Genomic_DNA"/>
</dbReference>
<dbReference type="Pfam" id="PF04480">
    <property type="entry name" value="DUF559"/>
    <property type="match status" value="1"/>
</dbReference>
<evidence type="ECO:0000313" key="3">
    <source>
        <dbReference type="Proteomes" id="UP000486602"/>
    </source>
</evidence>
<comment type="caution">
    <text evidence="2">The sequence shown here is derived from an EMBL/GenBank/DDBJ whole genome shotgun (WGS) entry which is preliminary data.</text>
</comment>
<organism evidence="2 3">
    <name type="scientific">Cryomorpha ignava</name>
    <dbReference type="NCBI Taxonomy" id="101383"/>
    <lineage>
        <taxon>Bacteria</taxon>
        <taxon>Pseudomonadati</taxon>
        <taxon>Bacteroidota</taxon>
        <taxon>Flavobacteriia</taxon>
        <taxon>Flavobacteriales</taxon>
        <taxon>Cryomorphaceae</taxon>
        <taxon>Cryomorpha</taxon>
    </lineage>
</organism>
<keyword evidence="3" id="KW-1185">Reference proteome</keyword>
<reference evidence="2 3" key="1">
    <citation type="submission" date="2020-02" db="EMBL/GenBank/DDBJ databases">
        <title>Out from the shadows clarifying the taxonomy of the family Cryomorphaceae and related taxa by utilizing the GTDB taxonomic framework.</title>
        <authorList>
            <person name="Bowman J.P."/>
        </authorList>
    </citation>
    <scope>NUCLEOTIDE SEQUENCE [LARGE SCALE GENOMIC DNA]</scope>
    <source>
        <strain evidence="2 3">QSSC 1-22</strain>
    </source>
</reference>
<dbReference type="InterPro" id="IPR007569">
    <property type="entry name" value="DUF559"/>
</dbReference>
<name>A0A7K3WW21_9FLAO</name>
<gene>
    <name evidence="2" type="ORF">G3O08_20290</name>
</gene>
<dbReference type="RefSeq" id="WP_163287282.1">
    <property type="nucleotide sequence ID" value="NZ_JAAGVY010000089.1"/>
</dbReference>
<feature type="domain" description="DUF559" evidence="1">
    <location>
        <begin position="9"/>
        <end position="47"/>
    </location>
</feature>
<sequence length="53" mass="6355">MHDGANRKVFDNARKLREKMTEPEKILWNFLRMKSLGVRFCRQHPINLSSILK</sequence>
<evidence type="ECO:0000313" key="2">
    <source>
        <dbReference type="EMBL" id="NEN25833.1"/>
    </source>
</evidence>
<dbReference type="Proteomes" id="UP000486602">
    <property type="component" value="Unassembled WGS sequence"/>
</dbReference>
<evidence type="ECO:0000259" key="1">
    <source>
        <dbReference type="Pfam" id="PF04480"/>
    </source>
</evidence>